<reference evidence="1" key="1">
    <citation type="journal article" date="2022" name="Int. J. Mol. Sci.">
        <title>Draft Genome of Tanacetum Coccineum: Genomic Comparison of Closely Related Tanacetum-Family Plants.</title>
        <authorList>
            <person name="Yamashiro T."/>
            <person name="Shiraishi A."/>
            <person name="Nakayama K."/>
            <person name="Satake H."/>
        </authorList>
    </citation>
    <scope>NUCLEOTIDE SEQUENCE</scope>
</reference>
<dbReference type="PANTHER" id="PTHR33067">
    <property type="entry name" value="RNA-DIRECTED DNA POLYMERASE-RELATED"/>
    <property type="match status" value="1"/>
</dbReference>
<dbReference type="InterPro" id="IPR021109">
    <property type="entry name" value="Peptidase_aspartic_dom_sf"/>
</dbReference>
<dbReference type="PANTHER" id="PTHR33067:SF35">
    <property type="entry name" value="ASPARTIC PEPTIDASE DDI1-TYPE DOMAIN-CONTAINING PROTEIN"/>
    <property type="match status" value="1"/>
</dbReference>
<reference evidence="1" key="2">
    <citation type="submission" date="2022-01" db="EMBL/GenBank/DDBJ databases">
        <authorList>
            <person name="Yamashiro T."/>
            <person name="Shiraishi A."/>
            <person name="Satake H."/>
            <person name="Nakayama K."/>
        </authorList>
    </citation>
    <scope>NUCLEOTIDE SEQUENCE</scope>
</reference>
<feature type="non-terminal residue" evidence="1">
    <location>
        <position position="226"/>
    </location>
</feature>
<dbReference type="Proteomes" id="UP001151760">
    <property type="component" value="Unassembled WGS sequence"/>
</dbReference>
<proteinExistence type="predicted"/>
<sequence length="226" mass="25461">MVKLNTRCSAVLQNELSPKEKDLGSFILPCAIGSTTLSNALADLGASISIMPFSLFKRLGLGNPKPINMVIVMGDRFNDDSSEIFCNPNSNSSISMYDFVEMDDVWDNLDYKDLTNKGTKSPVKLEFLSSSNRIHLRSPYNLQITCKIGFVNFDPYVKPQSPFNIMSRKAYKSIMKHELKFIGNNMVGFARNLHVFIEGHQFLIDFIIENINEFVEEGLTEVTAAR</sequence>
<organism evidence="1 2">
    <name type="scientific">Tanacetum coccineum</name>
    <dbReference type="NCBI Taxonomy" id="301880"/>
    <lineage>
        <taxon>Eukaryota</taxon>
        <taxon>Viridiplantae</taxon>
        <taxon>Streptophyta</taxon>
        <taxon>Embryophyta</taxon>
        <taxon>Tracheophyta</taxon>
        <taxon>Spermatophyta</taxon>
        <taxon>Magnoliopsida</taxon>
        <taxon>eudicotyledons</taxon>
        <taxon>Gunneridae</taxon>
        <taxon>Pentapetalae</taxon>
        <taxon>asterids</taxon>
        <taxon>campanulids</taxon>
        <taxon>Asterales</taxon>
        <taxon>Asteraceae</taxon>
        <taxon>Asteroideae</taxon>
        <taxon>Anthemideae</taxon>
        <taxon>Anthemidinae</taxon>
        <taxon>Tanacetum</taxon>
    </lineage>
</organism>
<keyword evidence="2" id="KW-1185">Reference proteome</keyword>
<protein>
    <submittedName>
        <fullName evidence="1">Homeodomain-like protein</fullName>
    </submittedName>
</protein>
<dbReference type="EMBL" id="BQNB010020065">
    <property type="protein sequence ID" value="GJT91950.1"/>
    <property type="molecule type" value="Genomic_DNA"/>
</dbReference>
<evidence type="ECO:0000313" key="1">
    <source>
        <dbReference type="EMBL" id="GJT91950.1"/>
    </source>
</evidence>
<comment type="caution">
    <text evidence="1">The sequence shown here is derived from an EMBL/GenBank/DDBJ whole genome shotgun (WGS) entry which is preliminary data.</text>
</comment>
<evidence type="ECO:0000313" key="2">
    <source>
        <dbReference type="Proteomes" id="UP001151760"/>
    </source>
</evidence>
<name>A0ABQ5HX99_9ASTR</name>
<accession>A0ABQ5HX99</accession>
<dbReference type="Gene3D" id="2.40.70.10">
    <property type="entry name" value="Acid Proteases"/>
    <property type="match status" value="1"/>
</dbReference>
<gene>
    <name evidence="1" type="ORF">Tco_1080795</name>
</gene>